<evidence type="ECO:0000313" key="2">
    <source>
        <dbReference type="Proteomes" id="UP001454036"/>
    </source>
</evidence>
<evidence type="ECO:0000313" key="1">
    <source>
        <dbReference type="EMBL" id="GAA0165611.1"/>
    </source>
</evidence>
<sequence length="100" mass="11532">MKKYGCPSSWTQMITLHEHYYDRRRMPCSPYLPISYAKDAGLIMFTAGNSAFVHFNGAHDWKYLKIRGVKSVYEAYSYVPTLLSLEDALTDEDEILNVNS</sequence>
<name>A0AAV3QQX1_LITER</name>
<reference evidence="1 2" key="1">
    <citation type="submission" date="2024-01" db="EMBL/GenBank/DDBJ databases">
        <title>The complete chloroplast genome sequence of Lithospermum erythrorhizon: insights into the phylogenetic relationship among Boraginaceae species and the maternal lineages of purple gromwells.</title>
        <authorList>
            <person name="Okada T."/>
            <person name="Watanabe K."/>
        </authorList>
    </citation>
    <scope>NUCLEOTIDE SEQUENCE [LARGE SCALE GENOMIC DNA]</scope>
</reference>
<dbReference type="Proteomes" id="UP001454036">
    <property type="component" value="Unassembled WGS sequence"/>
</dbReference>
<organism evidence="1 2">
    <name type="scientific">Lithospermum erythrorhizon</name>
    <name type="common">Purple gromwell</name>
    <name type="synonym">Lithospermum officinale var. erythrorhizon</name>
    <dbReference type="NCBI Taxonomy" id="34254"/>
    <lineage>
        <taxon>Eukaryota</taxon>
        <taxon>Viridiplantae</taxon>
        <taxon>Streptophyta</taxon>
        <taxon>Embryophyta</taxon>
        <taxon>Tracheophyta</taxon>
        <taxon>Spermatophyta</taxon>
        <taxon>Magnoliopsida</taxon>
        <taxon>eudicotyledons</taxon>
        <taxon>Gunneridae</taxon>
        <taxon>Pentapetalae</taxon>
        <taxon>asterids</taxon>
        <taxon>lamiids</taxon>
        <taxon>Boraginales</taxon>
        <taxon>Boraginaceae</taxon>
        <taxon>Boraginoideae</taxon>
        <taxon>Lithospermeae</taxon>
        <taxon>Lithospermum</taxon>
    </lineage>
</organism>
<accession>A0AAV3QQX1</accession>
<keyword evidence="2" id="KW-1185">Reference proteome</keyword>
<protein>
    <submittedName>
        <fullName evidence="1">Uncharacterized protein</fullName>
    </submittedName>
</protein>
<proteinExistence type="predicted"/>
<dbReference type="AlphaFoldDB" id="A0AAV3QQX1"/>
<comment type="caution">
    <text evidence="1">The sequence shown here is derived from an EMBL/GenBank/DDBJ whole genome shotgun (WGS) entry which is preliminary data.</text>
</comment>
<dbReference type="EMBL" id="BAABME010005431">
    <property type="protein sequence ID" value="GAA0165611.1"/>
    <property type="molecule type" value="Genomic_DNA"/>
</dbReference>
<gene>
    <name evidence="1" type="ORF">LIER_20968</name>
</gene>